<organism evidence="2 3">
    <name type="scientific">Nocardia bovistercoris</name>
    <dbReference type="NCBI Taxonomy" id="2785916"/>
    <lineage>
        <taxon>Bacteria</taxon>
        <taxon>Bacillati</taxon>
        <taxon>Actinomycetota</taxon>
        <taxon>Actinomycetes</taxon>
        <taxon>Mycobacteriales</taxon>
        <taxon>Nocardiaceae</taxon>
        <taxon>Nocardia</taxon>
    </lineage>
</organism>
<dbReference type="RefSeq" id="WP_196149582.1">
    <property type="nucleotide sequence ID" value="NZ_JADMLG010000004.1"/>
</dbReference>
<name>A0A931I9N0_9NOCA</name>
<evidence type="ECO:0000313" key="3">
    <source>
        <dbReference type="Proteomes" id="UP000655751"/>
    </source>
</evidence>
<dbReference type="EMBL" id="JADMLG010000004">
    <property type="protein sequence ID" value="MBH0777279.1"/>
    <property type="molecule type" value="Genomic_DNA"/>
</dbReference>
<accession>A0A931I9N0</accession>
<keyword evidence="3" id="KW-1185">Reference proteome</keyword>
<evidence type="ECO:0000256" key="1">
    <source>
        <dbReference type="SAM" id="MobiDB-lite"/>
    </source>
</evidence>
<feature type="compositionally biased region" description="Basic and acidic residues" evidence="1">
    <location>
        <begin position="163"/>
        <end position="172"/>
    </location>
</feature>
<sequence length="172" mass="18993">MTSHDDIGLRGVDAMDDTIRAYYAQRVPDPAEAEWRADYGRVQDRLVQAGFPDHEHDPRAVAIVADAERIEARWTGDPKVAPRWEQLAEWHRMAEEAAHARNGADIPDLYTKIPQGGDPVTWRNVFQAVDLAGTARWPALDPERTSTGSSAGQGGNALAAALDRVERDGVER</sequence>
<feature type="region of interest" description="Disordered" evidence="1">
    <location>
        <begin position="139"/>
        <end position="172"/>
    </location>
</feature>
<evidence type="ECO:0000313" key="2">
    <source>
        <dbReference type="EMBL" id="MBH0777279.1"/>
    </source>
</evidence>
<dbReference type="AlphaFoldDB" id="A0A931I9N0"/>
<protein>
    <submittedName>
        <fullName evidence="2">Uncharacterized protein</fullName>
    </submittedName>
</protein>
<proteinExistence type="predicted"/>
<comment type="caution">
    <text evidence="2">The sequence shown here is derived from an EMBL/GenBank/DDBJ whole genome shotgun (WGS) entry which is preliminary data.</text>
</comment>
<gene>
    <name evidence="2" type="ORF">IT779_13410</name>
</gene>
<reference evidence="2" key="1">
    <citation type="submission" date="2020-11" db="EMBL/GenBank/DDBJ databases">
        <title>Nocardia NEAU-351.nov., a novel actinomycete isolated from the cow dung.</title>
        <authorList>
            <person name="Zhang X."/>
        </authorList>
    </citation>
    <scope>NUCLEOTIDE SEQUENCE</scope>
    <source>
        <strain evidence="2">NEAU-351</strain>
    </source>
</reference>
<dbReference type="Proteomes" id="UP000655751">
    <property type="component" value="Unassembled WGS sequence"/>
</dbReference>